<evidence type="ECO:0000256" key="4">
    <source>
        <dbReference type="ARBA" id="ARBA00022989"/>
    </source>
</evidence>
<evidence type="ECO:0000313" key="9">
    <source>
        <dbReference type="Proteomes" id="UP000775213"/>
    </source>
</evidence>
<feature type="transmembrane region" description="Helical" evidence="6">
    <location>
        <begin position="157"/>
        <end position="177"/>
    </location>
</feature>
<reference evidence="8 9" key="1">
    <citation type="journal article" date="2021" name="Hortic Res">
        <title>Chromosome-scale assembly of the Dendrobium chrysotoxum genome enhances the understanding of orchid evolution.</title>
        <authorList>
            <person name="Zhang Y."/>
            <person name="Zhang G.Q."/>
            <person name="Zhang D."/>
            <person name="Liu X.D."/>
            <person name="Xu X.Y."/>
            <person name="Sun W.H."/>
            <person name="Yu X."/>
            <person name="Zhu X."/>
            <person name="Wang Z.W."/>
            <person name="Zhao X."/>
            <person name="Zhong W.Y."/>
            <person name="Chen H."/>
            <person name="Yin W.L."/>
            <person name="Huang T."/>
            <person name="Niu S.C."/>
            <person name="Liu Z.J."/>
        </authorList>
    </citation>
    <scope>NUCLEOTIDE SEQUENCE [LARGE SCALE GENOMIC DNA]</scope>
    <source>
        <strain evidence="8">Lindl</strain>
    </source>
</reference>
<keyword evidence="9" id="KW-1185">Reference proteome</keyword>
<proteinExistence type="predicted"/>
<name>A0AAV7HBU1_DENCH</name>
<dbReference type="InterPro" id="IPR013057">
    <property type="entry name" value="AA_transpt_TM"/>
</dbReference>
<keyword evidence="3" id="KW-0813">Transport</keyword>
<protein>
    <recommendedName>
        <fullName evidence="7">Amino acid transporter transmembrane domain-containing protein</fullName>
    </recommendedName>
</protein>
<evidence type="ECO:0000259" key="7">
    <source>
        <dbReference type="Pfam" id="PF01490"/>
    </source>
</evidence>
<evidence type="ECO:0000256" key="1">
    <source>
        <dbReference type="ARBA" id="ARBA00004141"/>
    </source>
</evidence>
<evidence type="ECO:0000256" key="3">
    <source>
        <dbReference type="ARBA" id="ARBA00022970"/>
    </source>
</evidence>
<evidence type="ECO:0000256" key="6">
    <source>
        <dbReference type="SAM" id="Phobius"/>
    </source>
</evidence>
<keyword evidence="2 6" id="KW-0812">Transmembrane</keyword>
<feature type="transmembrane region" description="Helical" evidence="6">
    <location>
        <begin position="102"/>
        <end position="121"/>
    </location>
</feature>
<dbReference type="GO" id="GO:0015179">
    <property type="term" value="F:L-amino acid transmembrane transporter activity"/>
    <property type="evidence" value="ECO:0007669"/>
    <property type="project" value="TreeGrafter"/>
</dbReference>
<dbReference type="AlphaFoldDB" id="A0AAV7HBU1"/>
<feature type="transmembrane region" description="Helical" evidence="6">
    <location>
        <begin position="403"/>
        <end position="421"/>
    </location>
</feature>
<comment type="caution">
    <text evidence="8">The sequence shown here is derived from an EMBL/GenBank/DDBJ whole genome shotgun (WGS) entry which is preliminary data.</text>
</comment>
<feature type="transmembrane region" description="Helical" evidence="6">
    <location>
        <begin position="462"/>
        <end position="481"/>
    </location>
</feature>
<accession>A0AAV7HBU1</accession>
<dbReference type="Proteomes" id="UP000775213">
    <property type="component" value="Unassembled WGS sequence"/>
</dbReference>
<keyword evidence="3" id="KW-0029">Amino-acid transport</keyword>
<evidence type="ECO:0000313" key="8">
    <source>
        <dbReference type="EMBL" id="KAH0465038.1"/>
    </source>
</evidence>
<gene>
    <name evidence="8" type="ORF">IEQ34_005141</name>
</gene>
<feature type="transmembrane region" description="Helical" evidence="6">
    <location>
        <begin position="427"/>
        <end position="450"/>
    </location>
</feature>
<comment type="subcellular location">
    <subcellularLocation>
        <location evidence="1">Membrane</location>
        <topology evidence="1">Multi-pass membrane protein</topology>
    </subcellularLocation>
</comment>
<dbReference type="Pfam" id="PF01490">
    <property type="entry name" value="Aa_trans"/>
    <property type="match status" value="1"/>
</dbReference>
<dbReference type="PANTHER" id="PTHR22950">
    <property type="entry name" value="AMINO ACID TRANSPORTER"/>
    <property type="match status" value="1"/>
</dbReference>
<feature type="transmembrane region" description="Helical" evidence="6">
    <location>
        <begin position="318"/>
        <end position="336"/>
    </location>
</feature>
<keyword evidence="5 6" id="KW-0472">Membrane</keyword>
<feature type="transmembrane region" description="Helical" evidence="6">
    <location>
        <begin position="363"/>
        <end position="382"/>
    </location>
</feature>
<feature type="transmembrane region" description="Helical" evidence="6">
    <location>
        <begin position="205"/>
        <end position="226"/>
    </location>
</feature>
<feature type="transmembrane region" description="Helical" evidence="6">
    <location>
        <begin position="277"/>
        <end position="297"/>
    </location>
</feature>
<sequence>MCGRLESNTNSSKSLRVYAVTNAPQFSRDSLTPPTSTDSPNPFPLRMKSPAKAGVGGAFVPLLPEIEPPESPVPIGASFSSAVFNISTSIVGAGIMSIPATLRVLGVGPAFLVLAAVAFLCDASVEFLMRYTAAGDSPADASYSGVMAESFGRVGSVGLQICVALTNLGALIMYLIIIGDVLSGNRSEGTVHVGVLQEWFGEDWWTVRSSAIAITVVAVMLPLVLLRRVDSLRFTSAVSIFVAVVFVFISSGMAVYALFHGTIQTPRLLPDFTHQSFFELFTAVPVIVVAFTFHFNVHPIRAEMSCVSDMTLAVRASLLLCSVIYATVGLSGYLLFGDETMSDVLSNFDRSLTSPLLDDVVRLSYALHLVFVFPLIFYSLRLNIDELLFPKARLLLVADTSRFLGLTALLLAFIYLAAMVIPNIWVVFQFAGSTTAVCLSLIFPGAIVLRDVHGICKRKDKVLAGIMITIAVISSCIAIYSDFRSLFEEKCSTLSHLKKLFMFRLGQFFYYFKSSILINNFLNENYCTKKLF</sequence>
<organism evidence="8 9">
    <name type="scientific">Dendrobium chrysotoxum</name>
    <name type="common">Orchid</name>
    <dbReference type="NCBI Taxonomy" id="161865"/>
    <lineage>
        <taxon>Eukaryota</taxon>
        <taxon>Viridiplantae</taxon>
        <taxon>Streptophyta</taxon>
        <taxon>Embryophyta</taxon>
        <taxon>Tracheophyta</taxon>
        <taxon>Spermatophyta</taxon>
        <taxon>Magnoliopsida</taxon>
        <taxon>Liliopsida</taxon>
        <taxon>Asparagales</taxon>
        <taxon>Orchidaceae</taxon>
        <taxon>Epidendroideae</taxon>
        <taxon>Malaxideae</taxon>
        <taxon>Dendrobiinae</taxon>
        <taxon>Dendrobium</taxon>
    </lineage>
</organism>
<evidence type="ECO:0000256" key="5">
    <source>
        <dbReference type="ARBA" id="ARBA00023136"/>
    </source>
</evidence>
<feature type="domain" description="Amino acid transporter transmembrane" evidence="7">
    <location>
        <begin position="77"/>
        <end position="479"/>
    </location>
</feature>
<evidence type="ECO:0000256" key="2">
    <source>
        <dbReference type="ARBA" id="ARBA00022692"/>
    </source>
</evidence>
<dbReference type="GO" id="GO:0031090">
    <property type="term" value="C:organelle membrane"/>
    <property type="evidence" value="ECO:0007669"/>
    <property type="project" value="UniProtKB-ARBA"/>
</dbReference>
<feature type="transmembrane region" description="Helical" evidence="6">
    <location>
        <begin position="501"/>
        <end position="522"/>
    </location>
</feature>
<dbReference type="PANTHER" id="PTHR22950:SF323">
    <property type="entry name" value="AMINO ACID TRANSPORTER AVT6C"/>
    <property type="match status" value="1"/>
</dbReference>
<keyword evidence="4 6" id="KW-1133">Transmembrane helix</keyword>
<feature type="transmembrane region" description="Helical" evidence="6">
    <location>
        <begin position="238"/>
        <end position="257"/>
    </location>
</feature>
<dbReference type="EMBL" id="JAGFBR010000006">
    <property type="protein sequence ID" value="KAH0465038.1"/>
    <property type="molecule type" value="Genomic_DNA"/>
</dbReference>